<dbReference type="CDD" id="cd13127">
    <property type="entry name" value="MATE_tuaB_like"/>
    <property type="match status" value="1"/>
</dbReference>
<evidence type="ECO:0000256" key="4">
    <source>
        <dbReference type="ARBA" id="ARBA00022692"/>
    </source>
</evidence>
<name>A0A120MY29_9SPHI</name>
<dbReference type="EMBL" id="AP017313">
    <property type="protein sequence ID" value="BAU54356.1"/>
    <property type="molecule type" value="Genomic_DNA"/>
</dbReference>
<sequence>MSLKRQAFLGVFWTFSQQLSVQAINLGVQILLARILLPQMFGLIAMLQIFLSVGNTLLDGGMASSLIRTENPDQDDYSTVFFINLFCSIGIYGLVFLLAPGIGHFYSQPILSPIVRIYTLSFIIQALVAVQTTKLTKEMNFKLQMYMQIPSVLVGGIVGIALAMQGYGVWSLVWMNLVRSFLFMIQHWFRSNWFPSPRLNKEKLKYHFSFGYKLTLSGLVTSLYYNLYTVVIGKLFSVTQLGFYNQANTLSMFPTANLSTALLKVTYPMFSALQNNNEKLKLVYKRLTLLVFFGVTPIMIILALAADPLFRILLTNKWSPATPYFQVLCISAIIYPYSMFNITIIPAKGRSDIHFKAELIKKGVSTLVLIPLIYFGLWGIISASVFSMIFHGLVNGFYAGKLISYPLKDQLLNIMPIILVGGFAAAACKGLFLLVIHYYISSDSLTILLTSIIYLFFYTGISFLLRLSVLNEIRHIIKGVNFKQFSKNYNTN</sequence>
<dbReference type="PANTHER" id="PTHR30250:SF10">
    <property type="entry name" value="LIPOPOLYSACCHARIDE BIOSYNTHESIS PROTEIN WZXC"/>
    <property type="match status" value="1"/>
</dbReference>
<dbReference type="Pfam" id="PF13440">
    <property type="entry name" value="Polysacc_synt_3"/>
    <property type="match status" value="1"/>
</dbReference>
<organism evidence="7 8">
    <name type="scientific">Mucilaginibacter gotjawali</name>
    <dbReference type="NCBI Taxonomy" id="1550579"/>
    <lineage>
        <taxon>Bacteria</taxon>
        <taxon>Pseudomonadati</taxon>
        <taxon>Bacteroidota</taxon>
        <taxon>Sphingobacteriia</taxon>
        <taxon>Sphingobacteriales</taxon>
        <taxon>Sphingobacteriaceae</taxon>
        <taxon>Mucilaginibacter</taxon>
    </lineage>
</organism>
<proteinExistence type="inferred from homology"/>
<dbReference type="PANTHER" id="PTHR30250">
    <property type="entry name" value="PST FAMILY PREDICTED COLANIC ACID TRANSPORTER"/>
    <property type="match status" value="1"/>
</dbReference>
<dbReference type="KEGG" id="mgot:MgSA37_02531"/>
<keyword evidence="4" id="KW-0812">Transmembrane</keyword>
<keyword evidence="6" id="KW-0472">Membrane</keyword>
<evidence type="ECO:0000256" key="1">
    <source>
        <dbReference type="ARBA" id="ARBA00004651"/>
    </source>
</evidence>
<evidence type="ECO:0000313" key="8">
    <source>
        <dbReference type="Proteomes" id="UP000218263"/>
    </source>
</evidence>
<evidence type="ECO:0000256" key="6">
    <source>
        <dbReference type="ARBA" id="ARBA00023136"/>
    </source>
</evidence>
<evidence type="ECO:0000256" key="5">
    <source>
        <dbReference type="ARBA" id="ARBA00022989"/>
    </source>
</evidence>
<evidence type="ECO:0000256" key="2">
    <source>
        <dbReference type="ARBA" id="ARBA00007430"/>
    </source>
</evidence>
<comment type="subcellular location">
    <subcellularLocation>
        <location evidence="1">Cell membrane</location>
        <topology evidence="1">Multi-pass membrane protein</topology>
    </subcellularLocation>
</comment>
<dbReference type="Proteomes" id="UP000218263">
    <property type="component" value="Chromosome"/>
</dbReference>
<keyword evidence="8" id="KW-1185">Reference proteome</keyword>
<protein>
    <submittedName>
        <fullName evidence="7">Lipopolysaccharide biosynthesis protein WzxC</fullName>
    </submittedName>
</protein>
<dbReference type="RefSeq" id="WP_096352270.1">
    <property type="nucleotide sequence ID" value="NZ_AP017313.1"/>
</dbReference>
<comment type="similarity">
    <text evidence="2">Belongs to the polysaccharide synthase family.</text>
</comment>
<dbReference type="GO" id="GO:0005886">
    <property type="term" value="C:plasma membrane"/>
    <property type="evidence" value="ECO:0007669"/>
    <property type="project" value="UniProtKB-SubCell"/>
</dbReference>
<gene>
    <name evidence="7" type="primary">wzxC</name>
    <name evidence="7" type="ORF">MgSA37_02531</name>
</gene>
<dbReference type="InterPro" id="IPR050833">
    <property type="entry name" value="Poly_Biosynth_Transport"/>
</dbReference>
<reference evidence="7 8" key="1">
    <citation type="submission" date="2015-12" db="EMBL/GenBank/DDBJ databases">
        <title>Genome sequence of Mucilaginibacter gotjawali.</title>
        <authorList>
            <person name="Lee J.S."/>
            <person name="Lee K.C."/>
            <person name="Kim K.K."/>
            <person name="Lee B.W."/>
        </authorList>
    </citation>
    <scope>NUCLEOTIDE SEQUENCE [LARGE SCALE GENOMIC DNA]</scope>
    <source>
        <strain evidence="7 8">SA3-7</strain>
    </source>
</reference>
<evidence type="ECO:0000256" key="3">
    <source>
        <dbReference type="ARBA" id="ARBA00022475"/>
    </source>
</evidence>
<keyword evidence="3" id="KW-1003">Cell membrane</keyword>
<dbReference type="AlphaFoldDB" id="A0A120MY29"/>
<accession>A0A120MY29</accession>
<evidence type="ECO:0000313" key="7">
    <source>
        <dbReference type="EMBL" id="BAU54356.1"/>
    </source>
</evidence>
<keyword evidence="5" id="KW-1133">Transmembrane helix</keyword>
<dbReference type="OrthoDB" id="9770347at2"/>